<dbReference type="EMBL" id="JAQAGZ010000019">
    <property type="protein sequence ID" value="MCZ8515702.1"/>
    <property type="molecule type" value="Genomic_DNA"/>
</dbReference>
<evidence type="ECO:0000313" key="2">
    <source>
        <dbReference type="Proteomes" id="UP001527882"/>
    </source>
</evidence>
<accession>A0ABT4QFS2</accession>
<dbReference type="SUPFAM" id="SSF141694">
    <property type="entry name" value="AF2212/PG0164-like"/>
    <property type="match status" value="1"/>
</dbReference>
<protein>
    <submittedName>
        <fullName evidence="1">YdeI/OmpD-associated family protein</fullName>
    </submittedName>
</protein>
<dbReference type="Pfam" id="PF08922">
    <property type="entry name" value="DUF1905"/>
    <property type="match status" value="1"/>
</dbReference>
<name>A0ABT4QFS2_9BACL</name>
<keyword evidence="2" id="KW-1185">Reference proteome</keyword>
<proteinExistence type="predicted"/>
<dbReference type="RefSeq" id="WP_269884235.1">
    <property type="nucleotide sequence ID" value="NZ_JAQAGZ010000019.1"/>
</dbReference>
<dbReference type="InterPro" id="IPR037079">
    <property type="entry name" value="AF2212/PG0164-like_sf"/>
</dbReference>
<reference evidence="1 2" key="1">
    <citation type="submission" date="2022-12" db="EMBL/GenBank/DDBJ databases">
        <title>Draft genome sequence of Paenibacillus sp. dW9.</title>
        <authorList>
            <person name="Choi E.-W."/>
            <person name="Kim D.-U."/>
        </authorList>
    </citation>
    <scope>NUCLEOTIDE SEQUENCE [LARGE SCALE GENOMIC DNA]</scope>
    <source>
        <strain evidence="2">dW9</strain>
    </source>
</reference>
<dbReference type="Pfam" id="PF13376">
    <property type="entry name" value="OmdA"/>
    <property type="match status" value="1"/>
</dbReference>
<dbReference type="InterPro" id="IPR015018">
    <property type="entry name" value="DUF1905"/>
</dbReference>
<dbReference type="Proteomes" id="UP001527882">
    <property type="component" value="Unassembled WGS sequence"/>
</dbReference>
<dbReference type="Gene3D" id="2.40.30.100">
    <property type="entry name" value="AF2212/PG0164-like"/>
    <property type="match status" value="1"/>
</dbReference>
<evidence type="ECO:0000313" key="1">
    <source>
        <dbReference type="EMBL" id="MCZ8515702.1"/>
    </source>
</evidence>
<gene>
    <name evidence="1" type="ORF">O9H85_25480</name>
</gene>
<organism evidence="1 2">
    <name type="scientific">Paenibacillus gyeongsangnamensis</name>
    <dbReference type="NCBI Taxonomy" id="3388067"/>
    <lineage>
        <taxon>Bacteria</taxon>
        <taxon>Bacillati</taxon>
        <taxon>Bacillota</taxon>
        <taxon>Bacilli</taxon>
        <taxon>Bacillales</taxon>
        <taxon>Paenibacillaceae</taxon>
        <taxon>Paenibacillus</taxon>
    </lineage>
</organism>
<sequence length="155" mass="17210">MLQFEGVLHRPEGTGTWTYVKVPFTVEEVFGSKAQVKVKGTVNGVPYRSSLMPAGDGTHYMVVKQALREDAGVTAGDSVRLTMEADTEARTVEIPDDLAAALDEHREAGERFDRLAYSHRKEYVDWIESAKKPETRSNRIAKSIAMLAEGKRLKG</sequence>
<comment type="caution">
    <text evidence="1">The sequence shown here is derived from an EMBL/GenBank/DDBJ whole genome shotgun (WGS) entry which is preliminary data.</text>
</comment>